<dbReference type="Pfam" id="PF20985">
    <property type="entry name" value="Legum_prodom"/>
    <property type="match status" value="1"/>
</dbReference>
<dbReference type="GO" id="GO:0051603">
    <property type="term" value="P:proteolysis involved in protein catabolic process"/>
    <property type="evidence" value="ECO:0007669"/>
    <property type="project" value="TreeGrafter"/>
</dbReference>
<accession>A0A2P2KT74</accession>
<dbReference type="InterPro" id="IPR048501">
    <property type="entry name" value="Legum_prodom"/>
</dbReference>
<evidence type="ECO:0000313" key="3">
    <source>
        <dbReference type="EMBL" id="MBX08925.1"/>
    </source>
</evidence>
<dbReference type="FunFam" id="1.10.132.130:FF:000001">
    <property type="entry name" value="Vacuolar-processing enzyme beta-isozyme"/>
    <property type="match status" value="1"/>
</dbReference>
<proteinExistence type="inferred from homology"/>
<dbReference type="Gene3D" id="3.40.50.1460">
    <property type="match status" value="1"/>
</dbReference>
<dbReference type="EMBL" id="GGEC01028441">
    <property type="protein sequence ID" value="MBX08925.1"/>
    <property type="molecule type" value="Transcribed_RNA"/>
</dbReference>
<dbReference type="AlphaFoldDB" id="A0A2P2KT74"/>
<evidence type="ECO:0000259" key="2">
    <source>
        <dbReference type="Pfam" id="PF20985"/>
    </source>
</evidence>
<organism evidence="3">
    <name type="scientific">Rhizophora mucronata</name>
    <name type="common">Asiatic mangrove</name>
    <dbReference type="NCBI Taxonomy" id="61149"/>
    <lineage>
        <taxon>Eukaryota</taxon>
        <taxon>Viridiplantae</taxon>
        <taxon>Streptophyta</taxon>
        <taxon>Embryophyta</taxon>
        <taxon>Tracheophyta</taxon>
        <taxon>Spermatophyta</taxon>
        <taxon>Magnoliopsida</taxon>
        <taxon>eudicotyledons</taxon>
        <taxon>Gunneridae</taxon>
        <taxon>Pentapetalae</taxon>
        <taxon>rosids</taxon>
        <taxon>fabids</taxon>
        <taxon>Malpighiales</taxon>
        <taxon>Rhizophoraceae</taxon>
        <taxon>Rhizophora</taxon>
    </lineage>
</organism>
<dbReference type="PIRSF" id="PIRSF019663">
    <property type="entry name" value="Legumain"/>
    <property type="match status" value="1"/>
</dbReference>
<dbReference type="InterPro" id="IPR046427">
    <property type="entry name" value="Legumain_prodom_sf"/>
</dbReference>
<dbReference type="PANTHER" id="PTHR12000:SF42">
    <property type="entry name" value="LEGUMAIN"/>
    <property type="match status" value="1"/>
</dbReference>
<dbReference type="CDD" id="cd21115">
    <property type="entry name" value="legumain_C"/>
    <property type="match status" value="1"/>
</dbReference>
<dbReference type="Gene3D" id="1.10.132.130">
    <property type="match status" value="1"/>
</dbReference>
<comment type="similarity">
    <text evidence="1">Belongs to the peptidase C13 family.</text>
</comment>
<name>A0A2P2KT74_RHIMU</name>
<dbReference type="PANTHER" id="PTHR12000">
    <property type="entry name" value="HEMOGLOBINASE FAMILY MEMBER"/>
    <property type="match status" value="1"/>
</dbReference>
<feature type="domain" description="Legumain prodomain" evidence="2">
    <location>
        <begin position="197"/>
        <end position="293"/>
    </location>
</feature>
<dbReference type="GO" id="GO:0006624">
    <property type="term" value="P:vacuolar protein processing"/>
    <property type="evidence" value="ECO:0007669"/>
    <property type="project" value="TreeGrafter"/>
</dbReference>
<dbReference type="Pfam" id="PF01650">
    <property type="entry name" value="Peptidase_C13"/>
    <property type="match status" value="1"/>
</dbReference>
<protein>
    <submittedName>
        <fullName evidence="3">Vacuolar-processing enzyme</fullName>
    </submittedName>
</protein>
<reference evidence="3" key="1">
    <citation type="submission" date="2018-02" db="EMBL/GenBank/DDBJ databases">
        <title>Rhizophora mucronata_Transcriptome.</title>
        <authorList>
            <person name="Meera S.P."/>
            <person name="Sreeshan A."/>
            <person name="Augustine A."/>
        </authorList>
    </citation>
    <scope>NUCLEOTIDE SEQUENCE</scope>
    <source>
        <tissue evidence="3">Leaf</tissue>
    </source>
</reference>
<sequence length="311" mass="35301">MPNMPFLYAMDFIEVLMKKHASGTYKEMIIYIEACESGSIFEGIMPRDLNIYVTTASNAQENSFGTYCPGMDPAPPPEYITCLGDLYSVAWMEDSETHNLKKETIKQQYKMVKSRTSNFNTYNIGSHVMEYGNQNISEEKLYLYQGCDPANVNFPPYNGRIDRRMDVVNQRDAELLFLWQMYKKSDNGSEKKAQILKQITETMIHRNHLDGSMRLIGTLLFGPKQGSVILDHVREPGLPLVDDWKCFKSMVRLFEKHCGSLTQYGMKHMRAFANICNNGVPEVSMEEASAAACNSYNAGLWHPSNRGGCSA</sequence>
<dbReference type="GO" id="GO:0004197">
    <property type="term" value="F:cysteine-type endopeptidase activity"/>
    <property type="evidence" value="ECO:0007669"/>
    <property type="project" value="TreeGrafter"/>
</dbReference>
<evidence type="ECO:0000256" key="1">
    <source>
        <dbReference type="ARBA" id="ARBA00009941"/>
    </source>
</evidence>
<dbReference type="InterPro" id="IPR001096">
    <property type="entry name" value="Peptidase_C13"/>
</dbReference>
<dbReference type="GO" id="GO:0005773">
    <property type="term" value="C:vacuole"/>
    <property type="evidence" value="ECO:0007669"/>
    <property type="project" value="GOC"/>
</dbReference>